<dbReference type="EMBL" id="RWGY01000009">
    <property type="protein sequence ID" value="TVU36415.1"/>
    <property type="molecule type" value="Genomic_DNA"/>
</dbReference>
<reference evidence="1 2" key="1">
    <citation type="journal article" date="2019" name="Sci. Rep.">
        <title>A high-quality genome of Eragrostis curvula grass provides insights into Poaceae evolution and supports new strategies to enhance forage quality.</title>
        <authorList>
            <person name="Carballo J."/>
            <person name="Santos B.A.C.M."/>
            <person name="Zappacosta D."/>
            <person name="Garbus I."/>
            <person name="Selva J.P."/>
            <person name="Gallo C.A."/>
            <person name="Diaz A."/>
            <person name="Albertini E."/>
            <person name="Caccamo M."/>
            <person name="Echenique V."/>
        </authorList>
    </citation>
    <scope>NUCLEOTIDE SEQUENCE [LARGE SCALE GENOMIC DNA]</scope>
    <source>
        <strain evidence="2">cv. Victoria</strain>
        <tissue evidence="1">Leaf</tissue>
    </source>
</reference>
<comment type="caution">
    <text evidence="1">The sequence shown here is derived from an EMBL/GenBank/DDBJ whole genome shotgun (WGS) entry which is preliminary data.</text>
</comment>
<evidence type="ECO:0000313" key="1">
    <source>
        <dbReference type="EMBL" id="TVU36415.1"/>
    </source>
</evidence>
<dbReference type="AlphaFoldDB" id="A0A5J9VLL2"/>
<sequence>MEDPKCHRQSSKNRSSQLLSVIYQYSSFKRFTSVIGTSVGCQTCVVLKKKMCCVILFGQE</sequence>
<dbReference type="Gramene" id="TVU36415">
    <property type="protein sequence ID" value="TVU36415"/>
    <property type="gene ID" value="EJB05_18348"/>
</dbReference>
<dbReference type="Proteomes" id="UP000324897">
    <property type="component" value="Unassembled WGS sequence"/>
</dbReference>
<evidence type="ECO:0000313" key="2">
    <source>
        <dbReference type="Proteomes" id="UP000324897"/>
    </source>
</evidence>
<organism evidence="1 2">
    <name type="scientific">Eragrostis curvula</name>
    <name type="common">weeping love grass</name>
    <dbReference type="NCBI Taxonomy" id="38414"/>
    <lineage>
        <taxon>Eukaryota</taxon>
        <taxon>Viridiplantae</taxon>
        <taxon>Streptophyta</taxon>
        <taxon>Embryophyta</taxon>
        <taxon>Tracheophyta</taxon>
        <taxon>Spermatophyta</taxon>
        <taxon>Magnoliopsida</taxon>
        <taxon>Liliopsida</taxon>
        <taxon>Poales</taxon>
        <taxon>Poaceae</taxon>
        <taxon>PACMAD clade</taxon>
        <taxon>Chloridoideae</taxon>
        <taxon>Eragrostideae</taxon>
        <taxon>Eragrostidinae</taxon>
        <taxon>Eragrostis</taxon>
    </lineage>
</organism>
<keyword evidence="2" id="KW-1185">Reference proteome</keyword>
<protein>
    <submittedName>
        <fullName evidence="1">Uncharacterized protein</fullName>
    </submittedName>
</protein>
<proteinExistence type="predicted"/>
<gene>
    <name evidence="1" type="ORF">EJB05_18348</name>
</gene>
<name>A0A5J9VLL2_9POAL</name>
<accession>A0A5J9VLL2</accession>